<dbReference type="InterPro" id="IPR000477">
    <property type="entry name" value="RT_dom"/>
</dbReference>
<dbReference type="Gene3D" id="3.30.70.270">
    <property type="match status" value="1"/>
</dbReference>
<evidence type="ECO:0000313" key="2">
    <source>
        <dbReference type="EMBL" id="POM66202.1"/>
    </source>
</evidence>
<dbReference type="Proteomes" id="UP000237271">
    <property type="component" value="Unassembled WGS sequence"/>
</dbReference>
<dbReference type="InterPro" id="IPR043502">
    <property type="entry name" value="DNA/RNA_pol_sf"/>
</dbReference>
<organism evidence="2 3">
    <name type="scientific">Phytophthora palmivora</name>
    <dbReference type="NCBI Taxonomy" id="4796"/>
    <lineage>
        <taxon>Eukaryota</taxon>
        <taxon>Sar</taxon>
        <taxon>Stramenopiles</taxon>
        <taxon>Oomycota</taxon>
        <taxon>Peronosporomycetes</taxon>
        <taxon>Peronosporales</taxon>
        <taxon>Peronosporaceae</taxon>
        <taxon>Phytophthora</taxon>
    </lineage>
</organism>
<dbReference type="Pfam" id="PF00078">
    <property type="entry name" value="RVT_1"/>
    <property type="match status" value="1"/>
</dbReference>
<protein>
    <recommendedName>
        <fullName evidence="1">Reverse transcriptase domain-containing protein</fullName>
    </recommendedName>
</protein>
<dbReference type="PANTHER" id="PTHR33064">
    <property type="entry name" value="POL PROTEIN"/>
    <property type="match status" value="1"/>
</dbReference>
<feature type="domain" description="Reverse transcriptase" evidence="1">
    <location>
        <begin position="1"/>
        <end position="135"/>
    </location>
</feature>
<comment type="caution">
    <text evidence="2">The sequence shown here is derived from an EMBL/GenBank/DDBJ whole genome shotgun (WGS) entry which is preliminary data.</text>
</comment>
<accession>A0A2P4XKW7</accession>
<dbReference type="AlphaFoldDB" id="A0A2P4XKW7"/>
<proteinExistence type="predicted"/>
<dbReference type="PROSITE" id="PS50878">
    <property type="entry name" value="RT_POL"/>
    <property type="match status" value="1"/>
</dbReference>
<dbReference type="InterPro" id="IPR043128">
    <property type="entry name" value="Rev_trsase/Diguanyl_cyclase"/>
</dbReference>
<name>A0A2P4XKW7_9STRA</name>
<evidence type="ECO:0000259" key="1">
    <source>
        <dbReference type="PROSITE" id="PS50878"/>
    </source>
</evidence>
<dbReference type="EMBL" id="NCKW01009702">
    <property type="protein sequence ID" value="POM66202.1"/>
    <property type="molecule type" value="Genomic_DNA"/>
</dbReference>
<sequence>MDLRQTTDYRVVNDQTEVMTAVMPILAVVMESARFWQLPLAELCKEFLSYMTDEKIFTPRRVPQGSSGAAIFFQKTMEMCFASLLYEHLLIWIDDSLLYAADLDTYMAKLAEFFELLNQFWLKLNAKNVACTKDK</sequence>
<dbReference type="Gene3D" id="3.10.10.10">
    <property type="entry name" value="HIV Type 1 Reverse Transcriptase, subunit A, domain 1"/>
    <property type="match status" value="1"/>
</dbReference>
<reference evidence="2 3" key="1">
    <citation type="journal article" date="2017" name="Genome Biol. Evol.">
        <title>Phytophthora megakarya and P. palmivora, closely related causal agents of cacao black pod rot, underwent increases in genome sizes and gene numbers by different mechanisms.</title>
        <authorList>
            <person name="Ali S.S."/>
            <person name="Shao J."/>
            <person name="Lary D.J."/>
            <person name="Kronmiller B."/>
            <person name="Shen D."/>
            <person name="Strem M.D."/>
            <person name="Amoako-Attah I."/>
            <person name="Akrofi A.Y."/>
            <person name="Begoude B.A."/>
            <person name="Ten Hoopen G.M."/>
            <person name="Coulibaly K."/>
            <person name="Kebe B.I."/>
            <person name="Melnick R.L."/>
            <person name="Guiltinan M.J."/>
            <person name="Tyler B.M."/>
            <person name="Meinhardt L.W."/>
            <person name="Bailey B.A."/>
        </authorList>
    </citation>
    <scope>NUCLEOTIDE SEQUENCE [LARGE SCALE GENOMIC DNA]</scope>
    <source>
        <strain evidence="3">sbr112.9</strain>
    </source>
</reference>
<dbReference type="PANTHER" id="PTHR33064:SF37">
    <property type="entry name" value="RIBONUCLEASE H"/>
    <property type="match status" value="1"/>
</dbReference>
<dbReference type="InterPro" id="IPR051320">
    <property type="entry name" value="Viral_Replic_Matur_Polypro"/>
</dbReference>
<evidence type="ECO:0000313" key="3">
    <source>
        <dbReference type="Proteomes" id="UP000237271"/>
    </source>
</evidence>
<keyword evidence="3" id="KW-1185">Reference proteome</keyword>
<dbReference type="SUPFAM" id="SSF56672">
    <property type="entry name" value="DNA/RNA polymerases"/>
    <property type="match status" value="1"/>
</dbReference>
<dbReference type="OrthoDB" id="125431at2759"/>
<gene>
    <name evidence="2" type="ORF">PHPALM_17976</name>
</gene>